<accession>A0A7W6CBV1</accession>
<keyword evidence="3" id="KW-1185">Reference proteome</keyword>
<name>A0A7W6CBV1_9SPHN</name>
<proteinExistence type="predicted"/>
<dbReference type="EMBL" id="JACIDX010000002">
    <property type="protein sequence ID" value="MBB3953701.1"/>
    <property type="molecule type" value="Genomic_DNA"/>
</dbReference>
<evidence type="ECO:0000259" key="1">
    <source>
        <dbReference type="Pfam" id="PF12172"/>
    </source>
</evidence>
<dbReference type="AlphaFoldDB" id="A0A7W6CBV1"/>
<dbReference type="Pfam" id="PF12172">
    <property type="entry name" value="zf-ChsH2"/>
    <property type="match status" value="1"/>
</dbReference>
<sequence>MTITLQGCAQCGARQYPPRALCRACLADALGPVEETGEGRLIVSAIVHRSLEPGFAGDLPLRIGTVSLDCGLRIIAFVDAGLVDGQSVCLRQEAGRDGTALWYAGALEAGV</sequence>
<gene>
    <name evidence="2" type="ORF">GGR38_000628</name>
</gene>
<comment type="caution">
    <text evidence="2">The sequence shown here is derived from an EMBL/GenBank/DDBJ whole genome shotgun (WGS) entry which is preliminary data.</text>
</comment>
<reference evidence="2 3" key="1">
    <citation type="submission" date="2020-08" db="EMBL/GenBank/DDBJ databases">
        <title>Genomic Encyclopedia of Type Strains, Phase IV (KMG-IV): sequencing the most valuable type-strain genomes for metagenomic binning, comparative biology and taxonomic classification.</title>
        <authorList>
            <person name="Goeker M."/>
        </authorList>
    </citation>
    <scope>NUCLEOTIDE SEQUENCE [LARGE SCALE GENOMIC DNA]</scope>
    <source>
        <strain evidence="2 3">DSM 27057</strain>
    </source>
</reference>
<feature type="domain" description="ChsH2 rubredoxin-like zinc ribbon" evidence="1">
    <location>
        <begin position="4"/>
        <end position="30"/>
    </location>
</feature>
<dbReference type="InterPro" id="IPR022002">
    <property type="entry name" value="ChsH2_Znr"/>
</dbReference>
<dbReference type="SUPFAM" id="SSF50249">
    <property type="entry name" value="Nucleic acid-binding proteins"/>
    <property type="match status" value="1"/>
</dbReference>
<dbReference type="PANTHER" id="PTHR34075:SF5">
    <property type="entry name" value="BLR3430 PROTEIN"/>
    <property type="match status" value="1"/>
</dbReference>
<dbReference type="InterPro" id="IPR052513">
    <property type="entry name" value="Thioester_dehydratase-like"/>
</dbReference>
<protein>
    <recommendedName>
        <fullName evidence="1">ChsH2 rubredoxin-like zinc ribbon domain-containing protein</fullName>
    </recommendedName>
</protein>
<organism evidence="2 3">
    <name type="scientific">Novosphingobium sediminicola</name>
    <dbReference type="NCBI Taxonomy" id="563162"/>
    <lineage>
        <taxon>Bacteria</taxon>
        <taxon>Pseudomonadati</taxon>
        <taxon>Pseudomonadota</taxon>
        <taxon>Alphaproteobacteria</taxon>
        <taxon>Sphingomonadales</taxon>
        <taxon>Sphingomonadaceae</taxon>
        <taxon>Novosphingobium</taxon>
    </lineage>
</organism>
<evidence type="ECO:0000313" key="3">
    <source>
        <dbReference type="Proteomes" id="UP000548867"/>
    </source>
</evidence>
<dbReference type="InterPro" id="IPR012340">
    <property type="entry name" value="NA-bd_OB-fold"/>
</dbReference>
<dbReference type="PANTHER" id="PTHR34075">
    <property type="entry name" value="BLR3430 PROTEIN"/>
    <property type="match status" value="1"/>
</dbReference>
<dbReference type="RefSeq" id="WP_183622551.1">
    <property type="nucleotide sequence ID" value="NZ_JACIDX010000002.1"/>
</dbReference>
<evidence type="ECO:0000313" key="2">
    <source>
        <dbReference type="EMBL" id="MBB3953701.1"/>
    </source>
</evidence>
<dbReference type="Proteomes" id="UP000548867">
    <property type="component" value="Unassembled WGS sequence"/>
</dbReference>